<reference evidence="3" key="1">
    <citation type="journal article" date="2014" name="Science">
        <title>The coffee genome provides insight into the convergent evolution of caffeine biosynthesis.</title>
        <authorList>
            <person name="Denoeud F."/>
            <person name="Carretero-Paulet L."/>
            <person name="Dereeper A."/>
            <person name="Droc G."/>
            <person name="Guyot R."/>
            <person name="Pietrella M."/>
            <person name="Zheng C."/>
            <person name="Alberti A."/>
            <person name="Anthony F."/>
            <person name="Aprea G."/>
            <person name="Aury J.M."/>
            <person name="Bento P."/>
            <person name="Bernard M."/>
            <person name="Bocs S."/>
            <person name="Campa C."/>
            <person name="Cenci A."/>
            <person name="Combes M.C."/>
            <person name="Crouzillat D."/>
            <person name="Da Silva C."/>
            <person name="Daddiego L."/>
            <person name="De Bellis F."/>
            <person name="Dussert S."/>
            <person name="Garsmeur O."/>
            <person name="Gayraud T."/>
            <person name="Guignon V."/>
            <person name="Jahn K."/>
            <person name="Jamilloux V."/>
            <person name="Joet T."/>
            <person name="Labadie K."/>
            <person name="Lan T."/>
            <person name="Leclercq J."/>
            <person name="Lepelley M."/>
            <person name="Leroy T."/>
            <person name="Li L.T."/>
            <person name="Librado P."/>
            <person name="Lopez L."/>
            <person name="Munoz A."/>
            <person name="Noel B."/>
            <person name="Pallavicini A."/>
            <person name="Perrotta G."/>
            <person name="Poncet V."/>
            <person name="Pot D."/>
            <person name="Priyono X."/>
            <person name="Rigoreau M."/>
            <person name="Rouard M."/>
            <person name="Rozas J."/>
            <person name="Tranchant-Dubreuil C."/>
            <person name="VanBuren R."/>
            <person name="Zhang Q."/>
            <person name="Andrade A.C."/>
            <person name="Argout X."/>
            <person name="Bertrand B."/>
            <person name="de Kochko A."/>
            <person name="Graziosi G."/>
            <person name="Henry R.J."/>
            <person name="Jayarama X."/>
            <person name="Ming R."/>
            <person name="Nagai C."/>
            <person name="Rounsley S."/>
            <person name="Sankoff D."/>
            <person name="Giuliano G."/>
            <person name="Albert V.A."/>
            <person name="Wincker P."/>
            <person name="Lashermes P."/>
        </authorList>
    </citation>
    <scope>NUCLEOTIDE SEQUENCE [LARGE SCALE GENOMIC DNA]</scope>
    <source>
        <strain evidence="3">cv. DH200-94</strain>
    </source>
</reference>
<sequence length="435" mass="50089">MSDYMPEEVVTRILARVPAKPLLRFRCVSKSWKSLISSSDFISLHTRQAFLSEPAVPDDRVLVRHYSKPQRTELYSVHHDNEDFTVASEAKIDFPFRRLAQFYFRIVGFSNGLLCLSDDIFGYTNVIMLWNPLIRRKITLPLPRAIYKNLGPFMFVLGFGYDLKSNDFKVVRIAYDQSDSGYNLPPIVEVFALSAGNWREIEVNLPQNWIIEHFWTQAYVNGKVHWVAYRLNVEEYRTENLIMAFDLSNEVFEELLLPDALVVECPINLCTSVCKDSIAVLHYDKHVETGCCTIWLMQTYGDVKSWSKMYTVDFEGGLGRILSFRKDGTILLTARDGDLYSYDPNPRIQEIKYIGILGTKDSFFVDRYTESLALLIDGEQVLEGLPNVAESDSSGDENEGEDDRVEANELWKQSMMVEFLKALLEQTTMMQDPFV</sequence>
<dbReference type="EMBL" id="HG739196">
    <property type="protein sequence ID" value="CDP15967.1"/>
    <property type="molecule type" value="Genomic_DNA"/>
</dbReference>
<organism evidence="2 3">
    <name type="scientific">Coffea canephora</name>
    <name type="common">Robusta coffee</name>
    <dbReference type="NCBI Taxonomy" id="49390"/>
    <lineage>
        <taxon>Eukaryota</taxon>
        <taxon>Viridiplantae</taxon>
        <taxon>Streptophyta</taxon>
        <taxon>Embryophyta</taxon>
        <taxon>Tracheophyta</taxon>
        <taxon>Spermatophyta</taxon>
        <taxon>Magnoliopsida</taxon>
        <taxon>eudicotyledons</taxon>
        <taxon>Gunneridae</taxon>
        <taxon>Pentapetalae</taxon>
        <taxon>asterids</taxon>
        <taxon>lamiids</taxon>
        <taxon>Gentianales</taxon>
        <taxon>Rubiaceae</taxon>
        <taxon>Ixoroideae</taxon>
        <taxon>Gardenieae complex</taxon>
        <taxon>Bertiereae - Coffeeae clade</taxon>
        <taxon>Coffeeae</taxon>
        <taxon>Coffea</taxon>
    </lineage>
</organism>
<dbReference type="Proteomes" id="UP000295252">
    <property type="component" value="Chromosome VII"/>
</dbReference>
<dbReference type="NCBIfam" id="TIGR01640">
    <property type="entry name" value="F_box_assoc_1"/>
    <property type="match status" value="1"/>
</dbReference>
<dbReference type="Pfam" id="PF00646">
    <property type="entry name" value="F-box"/>
    <property type="match status" value="1"/>
</dbReference>
<dbReference type="OrthoDB" id="5314306at2759"/>
<dbReference type="Gene3D" id="1.20.1280.50">
    <property type="match status" value="1"/>
</dbReference>
<dbReference type="PANTHER" id="PTHR31672">
    <property type="entry name" value="BNACNNG10540D PROTEIN"/>
    <property type="match status" value="1"/>
</dbReference>
<name>A0A068V5X4_COFCA</name>
<protein>
    <recommendedName>
        <fullName evidence="1">F-box domain-containing protein</fullName>
    </recommendedName>
</protein>
<keyword evidence="3" id="KW-1185">Reference proteome</keyword>
<dbReference type="AlphaFoldDB" id="A0A068V5X4"/>
<accession>A0A068V5X4</accession>
<dbReference type="PROSITE" id="PS50181">
    <property type="entry name" value="FBOX"/>
    <property type="match status" value="1"/>
</dbReference>
<dbReference type="InterPro" id="IPR017451">
    <property type="entry name" value="F-box-assoc_interact_dom"/>
</dbReference>
<dbReference type="InParanoid" id="A0A068V5X4"/>
<dbReference type="OMA" id="TESWSME"/>
<proteinExistence type="predicted"/>
<dbReference type="STRING" id="49390.A0A068V5X4"/>
<feature type="domain" description="F-box" evidence="1">
    <location>
        <begin position="1"/>
        <end position="44"/>
    </location>
</feature>
<dbReference type="Pfam" id="PF07734">
    <property type="entry name" value="FBA_1"/>
    <property type="match status" value="1"/>
</dbReference>
<dbReference type="InterPro" id="IPR036047">
    <property type="entry name" value="F-box-like_dom_sf"/>
</dbReference>
<dbReference type="PhylomeDB" id="A0A068V5X4"/>
<dbReference type="PANTHER" id="PTHR31672:SF10">
    <property type="entry name" value="F-BOX DOMAIN-CONTAINING PROTEIN"/>
    <property type="match status" value="1"/>
</dbReference>
<dbReference type="Gramene" id="CDP15967">
    <property type="protein sequence ID" value="CDP15967"/>
    <property type="gene ID" value="GSCOC_T00016897001"/>
</dbReference>
<gene>
    <name evidence="2" type="ORF">GSCOC_T00016897001</name>
</gene>
<dbReference type="CDD" id="cd22157">
    <property type="entry name" value="F-box_AtFBW1-like"/>
    <property type="match status" value="1"/>
</dbReference>
<evidence type="ECO:0000259" key="1">
    <source>
        <dbReference type="PROSITE" id="PS50181"/>
    </source>
</evidence>
<dbReference type="InterPro" id="IPR001810">
    <property type="entry name" value="F-box_dom"/>
</dbReference>
<dbReference type="SUPFAM" id="SSF81383">
    <property type="entry name" value="F-box domain"/>
    <property type="match status" value="1"/>
</dbReference>
<evidence type="ECO:0000313" key="2">
    <source>
        <dbReference type="EMBL" id="CDP15967.1"/>
    </source>
</evidence>
<dbReference type="InterPro" id="IPR050796">
    <property type="entry name" value="SCF_F-box_component"/>
</dbReference>
<dbReference type="InterPro" id="IPR006527">
    <property type="entry name" value="F-box-assoc_dom_typ1"/>
</dbReference>
<evidence type="ECO:0000313" key="3">
    <source>
        <dbReference type="Proteomes" id="UP000295252"/>
    </source>
</evidence>
<dbReference type="SMART" id="SM00256">
    <property type="entry name" value="FBOX"/>
    <property type="match status" value="1"/>
</dbReference>